<keyword evidence="1" id="KW-1133">Transmembrane helix</keyword>
<protein>
    <submittedName>
        <fullName evidence="2">Uncharacterized protein</fullName>
    </submittedName>
</protein>
<evidence type="ECO:0000313" key="2">
    <source>
        <dbReference type="EMBL" id="RCW45580.1"/>
    </source>
</evidence>
<keyword evidence="1" id="KW-0812">Transmembrane</keyword>
<feature type="transmembrane region" description="Helical" evidence="1">
    <location>
        <begin position="53"/>
        <end position="75"/>
    </location>
</feature>
<keyword evidence="1" id="KW-0472">Membrane</keyword>
<feature type="transmembrane region" description="Helical" evidence="1">
    <location>
        <begin position="6"/>
        <end position="22"/>
    </location>
</feature>
<dbReference type="RefSeq" id="WP_114381423.1">
    <property type="nucleotide sequence ID" value="NZ_QPJD01000010.1"/>
</dbReference>
<comment type="caution">
    <text evidence="2">The sequence shown here is derived from an EMBL/GenBank/DDBJ whole genome shotgun (WGS) entry which is preliminary data.</text>
</comment>
<reference evidence="2 3" key="1">
    <citation type="submission" date="2018-07" db="EMBL/GenBank/DDBJ databases">
        <title>Genomic Encyclopedia of Type Strains, Phase III (KMG-III): the genomes of soil and plant-associated and newly described type strains.</title>
        <authorList>
            <person name="Whitman W."/>
        </authorList>
    </citation>
    <scope>NUCLEOTIDE SEQUENCE [LARGE SCALE GENOMIC DNA]</scope>
    <source>
        <strain evidence="2 3">CECT 7506</strain>
    </source>
</reference>
<keyword evidence="3" id="KW-1185">Reference proteome</keyword>
<evidence type="ECO:0000313" key="3">
    <source>
        <dbReference type="Proteomes" id="UP000252415"/>
    </source>
</evidence>
<accession>A0A368VW76</accession>
<dbReference type="EMBL" id="QPJD01000010">
    <property type="protein sequence ID" value="RCW45580.1"/>
    <property type="molecule type" value="Genomic_DNA"/>
</dbReference>
<dbReference type="Proteomes" id="UP000252415">
    <property type="component" value="Unassembled WGS sequence"/>
</dbReference>
<dbReference type="AlphaFoldDB" id="A0A368VW76"/>
<organism evidence="2 3">
    <name type="scientific">Paenibacillus prosopidis</name>
    <dbReference type="NCBI Taxonomy" id="630520"/>
    <lineage>
        <taxon>Bacteria</taxon>
        <taxon>Bacillati</taxon>
        <taxon>Bacillota</taxon>
        <taxon>Bacilli</taxon>
        <taxon>Bacillales</taxon>
        <taxon>Paenibacillaceae</taxon>
        <taxon>Paenibacillus</taxon>
    </lineage>
</organism>
<evidence type="ECO:0000256" key="1">
    <source>
        <dbReference type="SAM" id="Phobius"/>
    </source>
</evidence>
<dbReference type="OrthoDB" id="2622240at2"/>
<name>A0A368VW76_9BACL</name>
<gene>
    <name evidence="2" type="ORF">DFP97_110170</name>
</gene>
<sequence>MRYPVTIAATIIGLAICLFNSTGYDPHNFVFFMLSIPAWIVDLFVDVHEVSVLFMYVLTVITWALLGYIADMLIARGRSRDHNRRSA</sequence>
<proteinExistence type="predicted"/>